<dbReference type="AlphaFoldDB" id="S8AKD6"/>
<keyword evidence="2" id="KW-1185">Reference proteome</keyword>
<protein>
    <recommendedName>
        <fullName evidence="3">F-box domain-containing protein</fullName>
    </recommendedName>
</protein>
<gene>
    <name evidence="1" type="ORF">H072_2643</name>
</gene>
<reference evidence="1 2" key="1">
    <citation type="journal article" date="2013" name="PLoS Genet.">
        <title>Genomic mechanisms accounting for the adaptation to parasitism in nematode-trapping fungi.</title>
        <authorList>
            <person name="Meerupati T."/>
            <person name="Andersson K.M."/>
            <person name="Friman E."/>
            <person name="Kumar D."/>
            <person name="Tunlid A."/>
            <person name="Ahren D."/>
        </authorList>
    </citation>
    <scope>NUCLEOTIDE SEQUENCE [LARGE SCALE GENOMIC DNA]</scope>
    <source>
        <strain evidence="1 2">CBS 200.50</strain>
    </source>
</reference>
<name>S8AKD6_DACHA</name>
<dbReference type="Proteomes" id="UP000015100">
    <property type="component" value="Unassembled WGS sequence"/>
</dbReference>
<evidence type="ECO:0008006" key="3">
    <source>
        <dbReference type="Google" id="ProtNLM"/>
    </source>
</evidence>
<dbReference type="EMBL" id="AQGS01000079">
    <property type="protein sequence ID" value="EPS43354.1"/>
    <property type="molecule type" value="Genomic_DNA"/>
</dbReference>
<dbReference type="OrthoDB" id="5281971at2759"/>
<comment type="caution">
    <text evidence="1">The sequence shown here is derived from an EMBL/GenBank/DDBJ whole genome shotgun (WGS) entry which is preliminary data.</text>
</comment>
<dbReference type="SUPFAM" id="SSF81383">
    <property type="entry name" value="F-box domain"/>
    <property type="match status" value="1"/>
</dbReference>
<proteinExistence type="predicted"/>
<sequence length="271" mass="30882">MSWLDLSVDPQLTAQNLEPYGSDNITGGCRLPAEIQMLVLEQADWKLQPTLAQVCRFWREFIQNSPTVRLNRYFPVVMAKDGFNGSAGETEYPRPRPWIHRSLGYLRQYTLVPAAKRLSFEPCKIEILTQPPNTNSYLPYCKIWPDMKWGFFKDDTVTIYPGLDTEKLRIAERELVIGFRCRSECDRGNCVVGLGPVTVIGTYLSFVSKTINSEAAKCRRDCGGITPYAPSPVVELYMNKPPILVFSPAGYDTDTLRIWLKANMMQCEFTK</sequence>
<evidence type="ECO:0000313" key="2">
    <source>
        <dbReference type="Proteomes" id="UP000015100"/>
    </source>
</evidence>
<accession>S8AKD6</accession>
<organism evidence="1 2">
    <name type="scientific">Dactylellina haptotyla (strain CBS 200.50)</name>
    <name type="common">Nematode-trapping fungus</name>
    <name type="synonym">Monacrosporium haptotylum</name>
    <dbReference type="NCBI Taxonomy" id="1284197"/>
    <lineage>
        <taxon>Eukaryota</taxon>
        <taxon>Fungi</taxon>
        <taxon>Dikarya</taxon>
        <taxon>Ascomycota</taxon>
        <taxon>Pezizomycotina</taxon>
        <taxon>Orbiliomycetes</taxon>
        <taxon>Orbiliales</taxon>
        <taxon>Orbiliaceae</taxon>
        <taxon>Dactylellina</taxon>
    </lineage>
</organism>
<reference evidence="2" key="2">
    <citation type="submission" date="2013-04" db="EMBL/GenBank/DDBJ databases">
        <title>Genomic mechanisms accounting for the adaptation to parasitism in nematode-trapping fungi.</title>
        <authorList>
            <person name="Ahren D.G."/>
        </authorList>
    </citation>
    <scope>NUCLEOTIDE SEQUENCE [LARGE SCALE GENOMIC DNA]</scope>
    <source>
        <strain evidence="2">CBS 200.50</strain>
    </source>
</reference>
<dbReference type="OMA" id="RECRIDW"/>
<dbReference type="InterPro" id="IPR036047">
    <property type="entry name" value="F-box-like_dom_sf"/>
</dbReference>
<dbReference type="HOGENOM" id="CLU_990376_0_0_1"/>
<evidence type="ECO:0000313" key="1">
    <source>
        <dbReference type="EMBL" id="EPS43354.1"/>
    </source>
</evidence>